<evidence type="ECO:0000313" key="1">
    <source>
        <dbReference type="EMBL" id="KAK7055743.1"/>
    </source>
</evidence>
<dbReference type="Proteomes" id="UP001362999">
    <property type="component" value="Unassembled WGS sequence"/>
</dbReference>
<keyword evidence="2" id="KW-1185">Reference proteome</keyword>
<sequence>MTTSGSETQSNDLHDHIIITNRSGVPLPLLSLGASMLSFGSNSAAYGTIFSGVPYAVAAAYKSRPGLRFRFHAASSTLLHVSPRLGIWWGTCMGLFPLSTYAVDRLGLGSKSHPLANRVLPLIFPLALSFATLGRLSPPGQLIAFSVNCGLVPLMTMW</sequence>
<comment type="caution">
    <text evidence="1">The sequence shown here is derived from an EMBL/GenBank/DDBJ whole genome shotgun (WGS) entry which is preliminary data.</text>
</comment>
<proteinExistence type="predicted"/>
<name>A0AAW0DYJ3_9AGAR</name>
<organism evidence="1 2">
    <name type="scientific">Favolaschia claudopus</name>
    <dbReference type="NCBI Taxonomy" id="2862362"/>
    <lineage>
        <taxon>Eukaryota</taxon>
        <taxon>Fungi</taxon>
        <taxon>Dikarya</taxon>
        <taxon>Basidiomycota</taxon>
        <taxon>Agaricomycotina</taxon>
        <taxon>Agaricomycetes</taxon>
        <taxon>Agaricomycetidae</taxon>
        <taxon>Agaricales</taxon>
        <taxon>Marasmiineae</taxon>
        <taxon>Mycenaceae</taxon>
        <taxon>Favolaschia</taxon>
    </lineage>
</organism>
<protein>
    <submittedName>
        <fullName evidence="1">Uncharacterized protein</fullName>
    </submittedName>
</protein>
<dbReference type="AlphaFoldDB" id="A0AAW0DYJ3"/>
<gene>
    <name evidence="1" type="ORF">R3P38DRAFT_3253734</name>
</gene>
<evidence type="ECO:0000313" key="2">
    <source>
        <dbReference type="Proteomes" id="UP001362999"/>
    </source>
</evidence>
<dbReference type="EMBL" id="JAWWNJ010000005">
    <property type="protein sequence ID" value="KAK7055743.1"/>
    <property type="molecule type" value="Genomic_DNA"/>
</dbReference>
<reference evidence="1 2" key="1">
    <citation type="journal article" date="2024" name="J Genomics">
        <title>Draft genome sequencing and assembly of Favolaschia claudopus CIRM-BRFM 2984 isolated from oak limbs.</title>
        <authorList>
            <person name="Navarro D."/>
            <person name="Drula E."/>
            <person name="Chaduli D."/>
            <person name="Cazenave R."/>
            <person name="Ahrendt S."/>
            <person name="Wang J."/>
            <person name="Lipzen A."/>
            <person name="Daum C."/>
            <person name="Barry K."/>
            <person name="Grigoriev I.V."/>
            <person name="Favel A."/>
            <person name="Rosso M.N."/>
            <person name="Martin F."/>
        </authorList>
    </citation>
    <scope>NUCLEOTIDE SEQUENCE [LARGE SCALE GENOMIC DNA]</scope>
    <source>
        <strain evidence="1 2">CIRM-BRFM 2984</strain>
    </source>
</reference>
<accession>A0AAW0DYJ3</accession>